<feature type="domain" description="Amino acid permease/ SLC12A" evidence="6">
    <location>
        <begin position="25"/>
        <end position="465"/>
    </location>
</feature>
<keyword evidence="8" id="KW-1185">Reference proteome</keyword>
<sequence length="474" mass="49747">MTASRDTRPAQAETGLAKNRLGTSHVAFFVVAAAGPLLLMAGVAPIGIAFGGIATPLGFLIAGMVFALFAVGYVAMSRHVHNAGAFYAFVREGISRPLGVGSGLTVLTAYNLIAAGQVAATGFFAQQALLAIADVDVPWWVFAIIVWLLIGWLGSRTITLSAQVLGFFLSLEVIILLILAVPVLLQGGASGISVGSFNPANLTGGTGAMLVFAFGAFLGCEATVVYSEEAREPRRTIPRATYAAVAFLGLFYAFICWTIVIAYGEQSVVEAATNDPVNLVFSAMESYVGTPAADMMLVLLCTGTFASTLGFHNEAVRYFFALGREGVLPRALRHVHPGSGSPRTAVAAQSAFSALFVILLGALGADPYLQIFIPLAGAGVVGIIAMQAFASASVVGFFRRNPDLEATSWARAIAPGISTVCLTAAVVLMVTRFELLTGVPWPNWVNFALLLPLLAILIGGTVWARLGWRAEVEK</sequence>
<keyword evidence="2 5" id="KW-0812">Transmembrane</keyword>
<dbReference type="EMBL" id="OBDO01000006">
    <property type="protein sequence ID" value="SNX97172.1"/>
    <property type="molecule type" value="Genomic_DNA"/>
</dbReference>
<dbReference type="AlphaFoldDB" id="A0A285EDF5"/>
<keyword evidence="4 5" id="KW-0472">Membrane</keyword>
<dbReference type="Pfam" id="PF00324">
    <property type="entry name" value="AA_permease"/>
    <property type="match status" value="1"/>
</dbReference>
<reference evidence="7 8" key="1">
    <citation type="submission" date="2017-09" db="EMBL/GenBank/DDBJ databases">
        <authorList>
            <person name="Ehlers B."/>
            <person name="Leendertz F.H."/>
        </authorList>
    </citation>
    <scope>NUCLEOTIDE SEQUENCE [LARGE SCALE GENOMIC DNA]</scope>
    <source>
        <strain evidence="7 8">DSM 46844</strain>
    </source>
</reference>
<dbReference type="PIRSF" id="PIRSF006060">
    <property type="entry name" value="AA_transporter"/>
    <property type="match status" value="1"/>
</dbReference>
<dbReference type="GO" id="GO:0055085">
    <property type="term" value="P:transmembrane transport"/>
    <property type="evidence" value="ECO:0007669"/>
    <property type="project" value="InterPro"/>
</dbReference>
<dbReference type="PANTHER" id="PTHR42770">
    <property type="entry name" value="AMINO ACID TRANSPORTER-RELATED"/>
    <property type="match status" value="1"/>
</dbReference>
<feature type="transmembrane region" description="Helical" evidence="5">
    <location>
        <begin position="346"/>
        <end position="365"/>
    </location>
</feature>
<organism evidence="7 8">
    <name type="scientific">Geodermatophilus sabuli</name>
    <dbReference type="NCBI Taxonomy" id="1564158"/>
    <lineage>
        <taxon>Bacteria</taxon>
        <taxon>Bacillati</taxon>
        <taxon>Actinomycetota</taxon>
        <taxon>Actinomycetes</taxon>
        <taxon>Geodermatophilales</taxon>
        <taxon>Geodermatophilaceae</taxon>
        <taxon>Geodermatophilus</taxon>
    </lineage>
</organism>
<feature type="transmembrane region" description="Helical" evidence="5">
    <location>
        <begin position="292"/>
        <end position="311"/>
    </location>
</feature>
<evidence type="ECO:0000259" key="6">
    <source>
        <dbReference type="Pfam" id="PF00324"/>
    </source>
</evidence>
<accession>A0A285EDF5</accession>
<evidence type="ECO:0000256" key="3">
    <source>
        <dbReference type="ARBA" id="ARBA00022989"/>
    </source>
</evidence>
<dbReference type="InterPro" id="IPR004841">
    <property type="entry name" value="AA-permease/SLC12A_dom"/>
</dbReference>
<evidence type="ECO:0000313" key="7">
    <source>
        <dbReference type="EMBL" id="SNX97172.1"/>
    </source>
</evidence>
<feature type="transmembrane region" description="Helical" evidence="5">
    <location>
        <begin position="165"/>
        <end position="185"/>
    </location>
</feature>
<feature type="transmembrane region" description="Helical" evidence="5">
    <location>
        <begin position="371"/>
        <end position="397"/>
    </location>
</feature>
<feature type="transmembrane region" description="Helical" evidence="5">
    <location>
        <begin position="205"/>
        <end position="228"/>
    </location>
</feature>
<dbReference type="RefSeq" id="WP_172442452.1">
    <property type="nucleotide sequence ID" value="NZ_JACHXB010000002.1"/>
</dbReference>
<feature type="transmembrane region" description="Helical" evidence="5">
    <location>
        <begin position="57"/>
        <end position="76"/>
    </location>
</feature>
<feature type="transmembrane region" description="Helical" evidence="5">
    <location>
        <begin position="409"/>
        <end position="431"/>
    </location>
</feature>
<feature type="transmembrane region" description="Helical" evidence="5">
    <location>
        <begin position="137"/>
        <end position="153"/>
    </location>
</feature>
<dbReference type="Proteomes" id="UP000219514">
    <property type="component" value="Unassembled WGS sequence"/>
</dbReference>
<dbReference type="GO" id="GO:0016020">
    <property type="term" value="C:membrane"/>
    <property type="evidence" value="ECO:0007669"/>
    <property type="project" value="UniProtKB-SubCell"/>
</dbReference>
<keyword evidence="3 5" id="KW-1133">Transmembrane helix</keyword>
<dbReference type="Gene3D" id="1.20.1740.10">
    <property type="entry name" value="Amino acid/polyamine transporter I"/>
    <property type="match status" value="1"/>
</dbReference>
<feature type="transmembrane region" description="Helical" evidence="5">
    <location>
        <begin position="26"/>
        <end position="51"/>
    </location>
</feature>
<feature type="transmembrane region" description="Helical" evidence="5">
    <location>
        <begin position="240"/>
        <end position="263"/>
    </location>
</feature>
<evidence type="ECO:0000313" key="8">
    <source>
        <dbReference type="Proteomes" id="UP000219514"/>
    </source>
</evidence>
<feature type="transmembrane region" description="Helical" evidence="5">
    <location>
        <begin position="443"/>
        <end position="464"/>
    </location>
</feature>
<dbReference type="InterPro" id="IPR050367">
    <property type="entry name" value="APC_superfamily"/>
</dbReference>
<protein>
    <submittedName>
        <fullName evidence="7">Amino acid transporter</fullName>
    </submittedName>
</protein>
<evidence type="ECO:0000256" key="2">
    <source>
        <dbReference type="ARBA" id="ARBA00022692"/>
    </source>
</evidence>
<name>A0A285EDF5_9ACTN</name>
<proteinExistence type="predicted"/>
<feature type="transmembrane region" description="Helical" evidence="5">
    <location>
        <begin position="97"/>
        <end position="125"/>
    </location>
</feature>
<evidence type="ECO:0000256" key="5">
    <source>
        <dbReference type="SAM" id="Phobius"/>
    </source>
</evidence>
<dbReference type="PANTHER" id="PTHR42770:SF16">
    <property type="entry name" value="AMINO ACID PERMEASE"/>
    <property type="match status" value="1"/>
</dbReference>
<evidence type="ECO:0000256" key="1">
    <source>
        <dbReference type="ARBA" id="ARBA00004141"/>
    </source>
</evidence>
<evidence type="ECO:0000256" key="4">
    <source>
        <dbReference type="ARBA" id="ARBA00023136"/>
    </source>
</evidence>
<gene>
    <name evidence="7" type="ORF">SAMN06893097_106122</name>
</gene>
<comment type="subcellular location">
    <subcellularLocation>
        <location evidence="1">Membrane</location>
        <topology evidence="1">Multi-pass membrane protein</topology>
    </subcellularLocation>
</comment>